<feature type="compositionally biased region" description="Basic and acidic residues" evidence="1">
    <location>
        <begin position="1554"/>
        <end position="1565"/>
    </location>
</feature>
<feature type="compositionally biased region" description="Polar residues" evidence="1">
    <location>
        <begin position="1045"/>
        <end position="1055"/>
    </location>
</feature>
<reference evidence="2 3" key="1">
    <citation type="submission" date="2020-03" db="EMBL/GenBank/DDBJ databases">
        <title>Genome sequence of Toxoplasma gondii RH-88 strain.</title>
        <authorList>
            <person name="Lorenzi H.A."/>
            <person name="Venepally P."/>
            <person name="Rozenberg A."/>
            <person name="Sibley D."/>
        </authorList>
    </citation>
    <scope>NUCLEOTIDE SEQUENCE [LARGE SCALE GENOMIC DNA]</scope>
    <source>
        <strain evidence="2 3">RH-88</strain>
    </source>
</reference>
<keyword evidence="3" id="KW-1185">Reference proteome</keyword>
<feature type="compositionally biased region" description="Basic and acidic residues" evidence="1">
    <location>
        <begin position="1195"/>
        <end position="1204"/>
    </location>
</feature>
<feature type="compositionally biased region" description="Basic and acidic residues" evidence="1">
    <location>
        <begin position="1804"/>
        <end position="1826"/>
    </location>
</feature>
<feature type="compositionally biased region" description="Low complexity" evidence="1">
    <location>
        <begin position="55"/>
        <end position="66"/>
    </location>
</feature>
<evidence type="ECO:0000313" key="3">
    <source>
        <dbReference type="Proteomes" id="UP000557509"/>
    </source>
</evidence>
<protein>
    <submittedName>
        <fullName evidence="2">Uncharacterized protein</fullName>
    </submittedName>
</protein>
<comment type="caution">
    <text evidence="2">The sequence shown here is derived from an EMBL/GenBank/DDBJ whole genome shotgun (WGS) entry which is preliminary data.</text>
</comment>
<evidence type="ECO:0000313" key="2">
    <source>
        <dbReference type="EMBL" id="KAF4641354.1"/>
    </source>
</evidence>
<feature type="compositionally biased region" description="Polar residues" evidence="1">
    <location>
        <begin position="946"/>
        <end position="959"/>
    </location>
</feature>
<feature type="compositionally biased region" description="Polar residues" evidence="1">
    <location>
        <begin position="1423"/>
        <end position="1440"/>
    </location>
</feature>
<feature type="region of interest" description="Disordered" evidence="1">
    <location>
        <begin position="1"/>
        <end position="104"/>
    </location>
</feature>
<feature type="compositionally biased region" description="Polar residues" evidence="1">
    <location>
        <begin position="649"/>
        <end position="672"/>
    </location>
</feature>
<feature type="region of interest" description="Disordered" evidence="1">
    <location>
        <begin position="405"/>
        <end position="571"/>
    </location>
</feature>
<accession>A0A7J6K346</accession>
<feature type="compositionally biased region" description="Low complexity" evidence="1">
    <location>
        <begin position="608"/>
        <end position="620"/>
    </location>
</feature>
<feature type="compositionally biased region" description="Basic and acidic residues" evidence="1">
    <location>
        <begin position="446"/>
        <end position="455"/>
    </location>
</feature>
<feature type="compositionally biased region" description="Polar residues" evidence="1">
    <location>
        <begin position="1236"/>
        <end position="1249"/>
    </location>
</feature>
<feature type="compositionally biased region" description="Basic and acidic residues" evidence="1">
    <location>
        <begin position="847"/>
        <end position="874"/>
    </location>
</feature>
<sequence>MIEDLFPSPCFLPPTPSSSPSSSPYPSASPSPAHRKAHSESAVDCRLFDDRAETESLSPSENSPLSGCSPPRTLLEAASSVSSPRRPDENVPSANVSFPDSAGGSEKALVNIFAHNTNLGASEDSASAPEQSKPISDPSPRNQRYREHQHSARECGGSSSTLPERNNFAAGTRGKQQDGVCGAASATVSRSVLPWGAKETLKNQCLSFRTANKSHDISGQRKSLTGSSSPAATQLEIHIDVLQTTDLVESATKDGFGSNATGQGSQELSGVSRTSGAQRLEPSPVSDSSSQPEGIPCGGESQTSKGPSGSNAVSRNAGRRQERSTGVGESTQAKTGNQQRGNSQTDAVSSKVPSPADCGGNDRDNEKPLNGAAEHASKEGESSAPVLVLSSDASLRIQEARKFFMNACRPSGGRSRDSGGGKTRSLSERLGPGQLKKPGDEAVGEDVERTQRKNSDSAAGAGRHLLTRGCRDSGNGQPDLEAGTRRSPGTSEKSGADLSSQPQARRSSNTWRNKTARRGEAAEASKSSHRRRHTEASCALPFASQSSFTPEAPNGIAPPVAGVPSPSLSDLALSSSSLPFSTFLGDLRQLRGVCYAAAQEDQLRPIMSLSRKSTSSGRPSSARRHRRSRCVSAASAAPSPRQDYGDQFSAAQSPPSDSPIQCRFSTSVSLSPSREPAADSKGDKAAGTVSFTAAGESFETARGTDTACEKGATLAVDLMAQDSVFVEADFPTSQRQGLRPTRATPDAVIEGAFLSQEDNFFGERHEAEGREPLGESMERRGKEYEGTRKEEIERTTERTSTADVASSSRPAMLKGGADGVDRSVVDAPISKDSSSFNSLEELSSAQDGDRQVELREHSREKESTALPDSRRVSDQCHSPPKTGPFASRQETGDSALAPRPSHRRRGDAVDAHLSSGNRVQIQGETEKEACRHAETSVSSEPRAVASATSETQESGTTASLPAPVDVPGDVPSRSEGTNDLEEKAGKSLCPHCEPSSSPGCSSTSLSPLLGVVAPSRRLSTGSGGGARGSREKCITQSEEKPLQGVFTSKLDTVSTRVEGLQGEREEATASRSGLRGSSIDVCTFSRAPGPLHASSALNPKPSFDPSGASRSVPVPNPMLVPRAVEPREEAFEGLATSSSVPECSKSGKLSEIESGDEGEVSDAPTTACVVPFAPREEGANPLSSAASSNGTLGANDREEREAREASPSPAERGERAGSPSSSLKTTERKNDVPSVASGTVSGLSGSPVFSHTRKRQSEEENGGEETVSAAAAEEQRMRRCRQEGREVQAGEGVDPAEARERVDVPQKPSHSLTIPDSCFSQRHAEEKSDCAQENREERQERSLCRTSVVIPLPPAPPPPSPARSKLSVGTAKEPHLGHATSVSSFPCSSCGEKAAPDFQVSSLPPPLVCPEPSSSPFRPGGSASYSESPQPSEGCASQSLGVDRSSLFSQSVASFSGDLVTSRDTQGDGHEHSQEDSLSCSNPSSCRSVSSSSSSVCLFAGAAAPPPLRAPTRIVCASESAALRGRGTTLREGNAPSPPCSPSKPPRWNQQTARDGDAGREEGGRDACGAETREDVSPEFSQGPRRGEKRKLSVDKSHEAGLSRPQSSVEGSPVSCRHWLPSGSSATPSPLGRRESFFIAVPVPVKRPGGEVHNSEDENRSEGECETLGYGEARKSVAPSRRSRGPAWEGTGRGEAEFAAVAFPSTENEQTSHKAVSSLLDCTSVTVSSSSPPCAFSLPHSSLPVPRVSSQASVDGWAGREPPCGFRNSSERGSVEISGRKGFERISAGRETVETGQTGSRFPFHREMKEQKEHTRMAEQKGREEGLASSSDRSSAPHSPKKLVPSPQMSSSDLASSSASGSASASDLAFSSSSSGMRSCVSPLSRVGRKQPFCISLLQRGQSWLHRMRDRVGRVSLTKVDGVWSGWRAKVADFATRVTAKAVESLLDEETKGDLALVLPPAFIDLPNVASARLGARVIFCDGRRQGSPQSCMRLLHASEREARGYFDSGKRVSLMLTAGEEYTDTCIVRFAAPAIVHGVEFVQGRRQGAETKISLDAASLLAQDVDEQSLWGCLESSLWNPAISGEVLPAGEERVAFALDTGSAPVTHLRISQHFVAPIRSDLREQEIPENGAGFVEDEAFAGLSHIRVYGEFWREAWEVLPPVQGSREEEVSNLLKGAAVVAWEEAEKPASSRKKRRRVEELEGTERGDERQAVLLKRRSCALDRQESQNETTSAQPRGYENGEGDEFSGQTDLRWRDVRTVVVCLSTRAAVSRLEVVCRPTEEEPRGEAWNLNEETGSLRPSAGCEPSESRYPQEKNCLGSPTLSVELWDAASCPETSGLNLLQQRRFFRCRQTSLSPTWTSFVSSSASSKKWRNGDSPVGRVNVTGAQKEVKGWVKTVLVAERGSHRCLSPSNCEESMEEDEAEKPGDATHKTNQVMCTHVRLRFSGAVDIQSLRIWGIP</sequence>
<organism evidence="2 3">
    <name type="scientific">Toxoplasma gondii</name>
    <dbReference type="NCBI Taxonomy" id="5811"/>
    <lineage>
        <taxon>Eukaryota</taxon>
        <taxon>Sar</taxon>
        <taxon>Alveolata</taxon>
        <taxon>Apicomplexa</taxon>
        <taxon>Conoidasida</taxon>
        <taxon>Coccidia</taxon>
        <taxon>Eucoccidiorida</taxon>
        <taxon>Eimeriorina</taxon>
        <taxon>Sarcocystidae</taxon>
        <taxon>Toxoplasma</taxon>
    </lineage>
</organism>
<feature type="region of interest" description="Disordered" evidence="1">
    <location>
        <begin position="2225"/>
        <end position="2252"/>
    </location>
</feature>
<feature type="compositionally biased region" description="Basic and acidic residues" evidence="1">
    <location>
        <begin position="1028"/>
        <end position="1041"/>
    </location>
</feature>
<feature type="compositionally biased region" description="Low complexity" evidence="1">
    <location>
        <begin position="833"/>
        <end position="844"/>
    </location>
</feature>
<feature type="compositionally biased region" description="Basic and acidic residues" evidence="1">
    <location>
        <begin position="1273"/>
        <end position="1288"/>
    </location>
</feature>
<feature type="compositionally biased region" description="Polar residues" evidence="1">
    <location>
        <begin position="1181"/>
        <end position="1192"/>
    </location>
</feature>
<feature type="region of interest" description="Disordered" evidence="1">
    <location>
        <begin position="1459"/>
        <end position="1491"/>
    </location>
</feature>
<feature type="region of interest" description="Disordered" evidence="1">
    <location>
        <begin position="1401"/>
        <end position="1440"/>
    </location>
</feature>
<feature type="region of interest" description="Disordered" evidence="1">
    <location>
        <begin position="765"/>
        <end position="1073"/>
    </location>
</feature>
<feature type="compositionally biased region" description="Basic and acidic residues" evidence="1">
    <location>
        <begin position="1769"/>
        <end position="1793"/>
    </location>
</feature>
<dbReference type="Proteomes" id="UP000557509">
    <property type="component" value="Unassembled WGS sequence"/>
</dbReference>
<feature type="region of interest" description="Disordered" evidence="1">
    <location>
        <begin position="605"/>
        <end position="686"/>
    </location>
</feature>
<feature type="compositionally biased region" description="Basic and acidic residues" evidence="1">
    <location>
        <begin position="38"/>
        <end position="54"/>
    </location>
</feature>
<feature type="compositionally biased region" description="Low complexity" evidence="1">
    <location>
        <begin position="994"/>
        <end position="1020"/>
    </location>
</feature>
<feature type="compositionally biased region" description="Low complexity" evidence="1">
    <location>
        <begin position="630"/>
        <end position="641"/>
    </location>
</feature>
<feature type="compositionally biased region" description="Basic and acidic residues" evidence="1">
    <location>
        <begin position="1590"/>
        <end position="1601"/>
    </location>
</feature>
<feature type="region of interest" description="Disordered" evidence="1">
    <location>
        <begin position="1090"/>
        <end position="1387"/>
    </location>
</feature>
<gene>
    <name evidence="2" type="ORF">TGRH88_071640</name>
</gene>
<feature type="compositionally biased region" description="Polar residues" evidence="1">
    <location>
        <begin position="914"/>
        <end position="923"/>
    </location>
</feature>
<feature type="compositionally biased region" description="Basic and acidic residues" evidence="1">
    <location>
        <begin position="765"/>
        <end position="797"/>
    </location>
</feature>
<feature type="compositionally biased region" description="Polar residues" evidence="1">
    <location>
        <begin position="327"/>
        <end position="352"/>
    </location>
</feature>
<feature type="compositionally biased region" description="Low complexity" evidence="1">
    <location>
        <begin position="1477"/>
        <end position="1491"/>
    </location>
</feature>
<dbReference type="EMBL" id="JAAUHK010000194">
    <property type="protein sequence ID" value="KAF4641354.1"/>
    <property type="molecule type" value="Genomic_DNA"/>
</dbReference>
<feature type="compositionally biased region" description="Polar residues" evidence="1">
    <location>
        <begin position="120"/>
        <end position="142"/>
    </location>
</feature>
<feature type="compositionally biased region" description="Low complexity" evidence="1">
    <location>
        <begin position="1828"/>
        <end position="1838"/>
    </location>
</feature>
<dbReference type="VEuPathDB" id="ToxoDB:TGME49_258450"/>
<feature type="compositionally biased region" description="Basic and acidic residues" evidence="1">
    <location>
        <begin position="924"/>
        <end position="934"/>
    </location>
</feature>
<feature type="compositionally biased region" description="Basic and acidic residues" evidence="1">
    <location>
        <begin position="1322"/>
        <end position="1343"/>
    </location>
</feature>
<feature type="compositionally biased region" description="Pro residues" evidence="1">
    <location>
        <begin position="1536"/>
        <end position="1545"/>
    </location>
</feature>
<feature type="region of interest" description="Disordered" evidence="1">
    <location>
        <begin position="210"/>
        <end position="231"/>
    </location>
</feature>
<feature type="region of interest" description="Disordered" evidence="1">
    <location>
        <begin position="120"/>
        <end position="185"/>
    </location>
</feature>
<name>A0A7J6K346_TOXGO</name>
<feature type="compositionally biased region" description="Low complexity" evidence="1">
    <location>
        <begin position="18"/>
        <end position="32"/>
    </location>
</feature>
<evidence type="ECO:0000256" key="1">
    <source>
        <dbReference type="SAM" id="MobiDB-lite"/>
    </source>
</evidence>
<feature type="region of interest" description="Disordered" evidence="1">
    <location>
        <begin position="2415"/>
        <end position="2435"/>
    </location>
</feature>
<feature type="compositionally biased region" description="Polar residues" evidence="1">
    <location>
        <begin position="1308"/>
        <end position="1320"/>
    </location>
</feature>
<feature type="region of interest" description="Disordered" evidence="1">
    <location>
        <begin position="1524"/>
        <end position="1693"/>
    </location>
</feature>
<feature type="compositionally biased region" description="Pro residues" evidence="1">
    <location>
        <begin position="1351"/>
        <end position="1361"/>
    </location>
</feature>
<feature type="compositionally biased region" description="Basic and acidic residues" evidence="1">
    <location>
        <begin position="1465"/>
        <end position="1475"/>
    </location>
</feature>
<feature type="compositionally biased region" description="Basic and acidic residues" evidence="1">
    <location>
        <begin position="144"/>
        <end position="153"/>
    </location>
</feature>
<feature type="compositionally biased region" description="Polar residues" evidence="1">
    <location>
        <begin position="220"/>
        <end position="231"/>
    </location>
</feature>
<feature type="compositionally biased region" description="Polar residues" evidence="1">
    <location>
        <begin position="487"/>
        <end position="513"/>
    </location>
</feature>
<feature type="compositionally biased region" description="Polar residues" evidence="1">
    <location>
        <begin position="258"/>
        <end position="277"/>
    </location>
</feature>
<feature type="compositionally biased region" description="Polar residues" evidence="1">
    <location>
        <begin position="300"/>
        <end position="314"/>
    </location>
</feature>
<feature type="region of interest" description="Disordered" evidence="1">
    <location>
        <begin position="1740"/>
        <end position="1858"/>
    </location>
</feature>
<feature type="compositionally biased region" description="Basic and acidic residues" evidence="1">
    <location>
        <begin position="1648"/>
        <end position="1663"/>
    </location>
</feature>
<feature type="region of interest" description="Disordered" evidence="1">
    <location>
        <begin position="252"/>
        <end position="386"/>
    </location>
</feature>
<proteinExistence type="predicted"/>